<evidence type="ECO:0000256" key="1">
    <source>
        <dbReference type="ARBA" id="ARBA00000830"/>
    </source>
</evidence>
<dbReference type="InterPro" id="IPR023198">
    <property type="entry name" value="PGP-like_dom2"/>
</dbReference>
<dbReference type="STRING" id="1579979.WM2015_2684"/>
<comment type="catalytic activity">
    <reaction evidence="1">
        <text>2-phosphoglycolate + H2O = glycolate + phosphate</text>
        <dbReference type="Rhea" id="RHEA:14369"/>
        <dbReference type="ChEBI" id="CHEBI:15377"/>
        <dbReference type="ChEBI" id="CHEBI:29805"/>
        <dbReference type="ChEBI" id="CHEBI:43474"/>
        <dbReference type="ChEBI" id="CHEBI:58033"/>
        <dbReference type="EC" id="3.1.3.18"/>
    </reaction>
</comment>
<evidence type="ECO:0000256" key="3">
    <source>
        <dbReference type="ARBA" id="ARBA00006171"/>
    </source>
</evidence>
<name>A0A0K0XZI0_9GAMM</name>
<evidence type="ECO:0000256" key="2">
    <source>
        <dbReference type="ARBA" id="ARBA00004818"/>
    </source>
</evidence>
<comment type="pathway">
    <text evidence="2">Organic acid metabolism; glycolate biosynthesis; glycolate from 2-phosphoglycolate: step 1/1.</text>
</comment>
<dbReference type="Gene3D" id="3.40.50.1000">
    <property type="entry name" value="HAD superfamily/HAD-like"/>
    <property type="match status" value="1"/>
</dbReference>
<dbReference type="Gene3D" id="1.10.150.240">
    <property type="entry name" value="Putative phosphatase, domain 2"/>
    <property type="match status" value="1"/>
</dbReference>
<dbReference type="GO" id="GO:0006281">
    <property type="term" value="P:DNA repair"/>
    <property type="evidence" value="ECO:0007669"/>
    <property type="project" value="TreeGrafter"/>
</dbReference>
<dbReference type="PANTHER" id="PTHR43434">
    <property type="entry name" value="PHOSPHOGLYCOLATE PHOSPHATASE"/>
    <property type="match status" value="1"/>
</dbReference>
<evidence type="ECO:0000256" key="4">
    <source>
        <dbReference type="ARBA" id="ARBA00013078"/>
    </source>
</evidence>
<dbReference type="PANTHER" id="PTHR43434:SF1">
    <property type="entry name" value="PHOSPHOGLYCOLATE PHOSPHATASE"/>
    <property type="match status" value="1"/>
</dbReference>
<comment type="similarity">
    <text evidence="3">Belongs to the HAD-like hydrolase superfamily. CbbY/CbbZ/Gph/YieH family.</text>
</comment>
<dbReference type="AlphaFoldDB" id="A0A0K0XZI0"/>
<dbReference type="Pfam" id="PF13419">
    <property type="entry name" value="HAD_2"/>
    <property type="match status" value="1"/>
</dbReference>
<dbReference type="SUPFAM" id="SSF56784">
    <property type="entry name" value="HAD-like"/>
    <property type="match status" value="1"/>
</dbReference>
<dbReference type="GO" id="GO:0005829">
    <property type="term" value="C:cytosol"/>
    <property type="evidence" value="ECO:0007669"/>
    <property type="project" value="TreeGrafter"/>
</dbReference>
<dbReference type="InterPro" id="IPR023214">
    <property type="entry name" value="HAD_sf"/>
</dbReference>
<dbReference type="InterPro" id="IPR036412">
    <property type="entry name" value="HAD-like_sf"/>
</dbReference>
<reference evidence="5 6" key="1">
    <citation type="submission" date="2015-07" db="EMBL/GenBank/DDBJ databases">
        <authorList>
            <person name="Noorani M."/>
        </authorList>
    </citation>
    <scope>NUCLEOTIDE SEQUENCE [LARGE SCALE GENOMIC DNA]</scope>
    <source>
        <strain evidence="5 6">KCTC 42284</strain>
    </source>
</reference>
<accession>A0A0K0XZI0</accession>
<dbReference type="InterPro" id="IPR050155">
    <property type="entry name" value="HAD-like_hydrolase_sf"/>
</dbReference>
<dbReference type="GO" id="GO:0008967">
    <property type="term" value="F:phosphoglycolate phosphatase activity"/>
    <property type="evidence" value="ECO:0007669"/>
    <property type="project" value="UniProtKB-EC"/>
</dbReference>
<evidence type="ECO:0000313" key="6">
    <source>
        <dbReference type="Proteomes" id="UP000066624"/>
    </source>
</evidence>
<dbReference type="EMBL" id="CP012154">
    <property type="protein sequence ID" value="AKS43042.1"/>
    <property type="molecule type" value="Genomic_DNA"/>
</dbReference>
<dbReference type="RefSeq" id="WP_156201206.1">
    <property type="nucleotide sequence ID" value="NZ_CP012154.1"/>
</dbReference>
<keyword evidence="6" id="KW-1185">Reference proteome</keyword>
<evidence type="ECO:0000313" key="5">
    <source>
        <dbReference type="EMBL" id="AKS43042.1"/>
    </source>
</evidence>
<dbReference type="KEGG" id="wma:WM2015_2684"/>
<proteinExistence type="inferred from homology"/>
<protein>
    <recommendedName>
        <fullName evidence="4">phosphoglycolate phosphatase</fullName>
        <ecNumber evidence="4">3.1.3.18</ecNumber>
    </recommendedName>
</protein>
<dbReference type="SFLD" id="SFLDG01129">
    <property type="entry name" value="C1.5:_HAD__Beta-PGM__Phosphata"/>
    <property type="match status" value="1"/>
</dbReference>
<gene>
    <name evidence="5" type="ORF">WM2015_2684</name>
</gene>
<dbReference type="SFLD" id="SFLDS00003">
    <property type="entry name" value="Haloacid_Dehalogenase"/>
    <property type="match status" value="1"/>
</dbReference>
<dbReference type="Proteomes" id="UP000066624">
    <property type="component" value="Chromosome"/>
</dbReference>
<sequence>MRNLIQHIPAGTETIVFDWNGTLLDDVDYCLSITNAMLQEFALPKLTRTRYRDIFTFPVQSYYQQLGFDFSRHPFPALATRWMQSYTADVATKVDLFHETETMIADLKRNGYRLAILTAAIESDVHELLAHHGIDEAFDEVYGLDHCEASSKVERGKQLYASMGLDPGRTLLIGDTDHDFEVGRALGAPTLLLADGHQSYERLQPLECKVLPTRYG</sequence>
<organism evidence="5 6">
    <name type="scientific">Wenzhouxiangella marina</name>
    <dbReference type="NCBI Taxonomy" id="1579979"/>
    <lineage>
        <taxon>Bacteria</taxon>
        <taxon>Pseudomonadati</taxon>
        <taxon>Pseudomonadota</taxon>
        <taxon>Gammaproteobacteria</taxon>
        <taxon>Chromatiales</taxon>
        <taxon>Wenzhouxiangellaceae</taxon>
        <taxon>Wenzhouxiangella</taxon>
    </lineage>
</organism>
<dbReference type="OrthoDB" id="9782449at2"/>
<dbReference type="InterPro" id="IPR041492">
    <property type="entry name" value="HAD_2"/>
</dbReference>
<dbReference type="EC" id="3.1.3.18" evidence="4"/>